<dbReference type="GO" id="GO:0030170">
    <property type="term" value="F:pyridoxal phosphate binding"/>
    <property type="evidence" value="ECO:0007669"/>
    <property type="project" value="InterPro"/>
</dbReference>
<dbReference type="EMBL" id="JAQJAN010000008">
    <property type="protein sequence ID" value="KAJ5724802.1"/>
    <property type="molecule type" value="Genomic_DNA"/>
</dbReference>
<dbReference type="AlphaFoldDB" id="A0AAD6MVL8"/>
<evidence type="ECO:0008006" key="6">
    <source>
        <dbReference type="Google" id="ProtNLM"/>
    </source>
</evidence>
<keyword evidence="5" id="KW-1185">Reference proteome</keyword>
<dbReference type="Proteomes" id="UP001215712">
    <property type="component" value="Unassembled WGS sequence"/>
</dbReference>
<proteinExistence type="inferred from homology"/>
<comment type="cofactor">
    <cofactor evidence="1">
        <name>pyridoxal 5'-phosphate</name>
        <dbReference type="ChEBI" id="CHEBI:597326"/>
    </cofactor>
</comment>
<dbReference type="SUPFAM" id="SSF53383">
    <property type="entry name" value="PLP-dependent transferases"/>
    <property type="match status" value="1"/>
</dbReference>
<reference evidence="4" key="2">
    <citation type="submission" date="2023-01" db="EMBL/GenBank/DDBJ databases">
        <authorList>
            <person name="Petersen C."/>
        </authorList>
    </citation>
    <scope>NUCLEOTIDE SEQUENCE</scope>
    <source>
        <strain evidence="4">IBT 17514</strain>
    </source>
</reference>
<protein>
    <recommendedName>
        <fullName evidence="6">Glutamate-1-semialdehyde 2,1-aminomutase</fullName>
    </recommendedName>
</protein>
<evidence type="ECO:0000313" key="5">
    <source>
        <dbReference type="Proteomes" id="UP001215712"/>
    </source>
</evidence>
<dbReference type="InterPro" id="IPR015421">
    <property type="entry name" value="PyrdxlP-dep_Trfase_major"/>
</dbReference>
<dbReference type="Pfam" id="PF00202">
    <property type="entry name" value="Aminotran_3"/>
    <property type="match status" value="1"/>
</dbReference>
<accession>A0AAD6MVL8</accession>
<reference evidence="4" key="1">
    <citation type="journal article" date="2023" name="IMA Fungus">
        <title>Comparative genomic study of the Penicillium genus elucidates a diverse pangenome and 15 lateral gene transfer events.</title>
        <authorList>
            <person name="Petersen C."/>
            <person name="Sorensen T."/>
            <person name="Nielsen M.R."/>
            <person name="Sondergaard T.E."/>
            <person name="Sorensen J.L."/>
            <person name="Fitzpatrick D.A."/>
            <person name="Frisvad J.C."/>
            <person name="Nielsen K.L."/>
        </authorList>
    </citation>
    <scope>NUCLEOTIDE SEQUENCE</scope>
    <source>
        <strain evidence="4">IBT 17514</strain>
    </source>
</reference>
<dbReference type="InterPro" id="IPR015424">
    <property type="entry name" value="PyrdxlP-dep_Trfase"/>
</dbReference>
<dbReference type="PANTHER" id="PTHR43713:SF3">
    <property type="entry name" value="GLUTAMATE-1-SEMIALDEHYDE 2,1-AMINOMUTASE 1, CHLOROPLASTIC-RELATED"/>
    <property type="match status" value="1"/>
</dbReference>
<dbReference type="PANTHER" id="PTHR43713">
    <property type="entry name" value="GLUTAMATE-1-SEMIALDEHYDE 2,1-AMINOMUTASE"/>
    <property type="match status" value="1"/>
</dbReference>
<evidence type="ECO:0000256" key="2">
    <source>
        <dbReference type="ARBA" id="ARBA00022898"/>
    </source>
</evidence>
<dbReference type="InterPro" id="IPR005814">
    <property type="entry name" value="Aminotrans_3"/>
</dbReference>
<dbReference type="Gene3D" id="3.40.640.10">
    <property type="entry name" value="Type I PLP-dependent aspartate aminotransferase-like (Major domain)"/>
    <property type="match status" value="1"/>
</dbReference>
<keyword evidence="2 3" id="KW-0663">Pyridoxal phosphate</keyword>
<evidence type="ECO:0000256" key="1">
    <source>
        <dbReference type="ARBA" id="ARBA00001933"/>
    </source>
</evidence>
<name>A0AAD6MVL8_9EURO</name>
<evidence type="ECO:0000313" key="4">
    <source>
        <dbReference type="EMBL" id="KAJ5724802.1"/>
    </source>
</evidence>
<organism evidence="4 5">
    <name type="scientific">Penicillium malachiteum</name>
    <dbReference type="NCBI Taxonomy" id="1324776"/>
    <lineage>
        <taxon>Eukaryota</taxon>
        <taxon>Fungi</taxon>
        <taxon>Dikarya</taxon>
        <taxon>Ascomycota</taxon>
        <taxon>Pezizomycotina</taxon>
        <taxon>Eurotiomycetes</taxon>
        <taxon>Eurotiomycetidae</taxon>
        <taxon>Eurotiales</taxon>
        <taxon>Aspergillaceae</taxon>
        <taxon>Penicillium</taxon>
    </lineage>
</organism>
<sequence>MAHNKLSTYATDALTAARLEYAKRNAESERLQSEGASYMPGGNTRTILHVLPFPITFASGEGAKLTSVDGDTYLDFLGEYSAGIFGHSNEDIKAAVSAAMDKGWNFGGQCTYEKVLAKKVVERFYESGLELVRFTNSGTESNTMAIAAALNFTGRKKILVFTGGYHGGTLIFPSEYIQNPNVPNSNLPHDFVFAPYNNMAATQEVIDNLPAVSLAAILLEPLQGSGGCRAASPEFLRFLRKQATDLGALLIVDEVMASRLGPNGYCATAGIKADLISFGKYIGGGMTFGAFGGRRDVMALFDPSKSPVQHPGTYNNNIVTMSAGIAGLDIYDAAAVAALNARGRDMKIKLQEILIRNGLYPEHPAGASRKILEIDSLNGPTFVLSQDGISATDELLPKMFIAGEGSLLNVRFSGVDRASWQGLFYHHMLQRNIYLAARGYTPLHLALTDSDVDQYVAAVDEFVKLHREALLF</sequence>
<comment type="similarity">
    <text evidence="3">Belongs to the class-III pyridoxal-phosphate-dependent aminotransferase family.</text>
</comment>
<comment type="caution">
    <text evidence="4">The sequence shown here is derived from an EMBL/GenBank/DDBJ whole genome shotgun (WGS) entry which is preliminary data.</text>
</comment>
<dbReference type="InterPro" id="IPR015422">
    <property type="entry name" value="PyrdxlP-dep_Trfase_small"/>
</dbReference>
<evidence type="ECO:0000256" key="3">
    <source>
        <dbReference type="RuleBase" id="RU003560"/>
    </source>
</evidence>
<dbReference type="GO" id="GO:0008483">
    <property type="term" value="F:transaminase activity"/>
    <property type="evidence" value="ECO:0007669"/>
    <property type="project" value="InterPro"/>
</dbReference>
<dbReference type="Gene3D" id="3.90.1150.10">
    <property type="entry name" value="Aspartate Aminotransferase, domain 1"/>
    <property type="match status" value="1"/>
</dbReference>
<gene>
    <name evidence="4" type="ORF">N7493_006530</name>
</gene>